<comment type="caution">
    <text evidence="3">The sequence shown here is derived from an EMBL/GenBank/DDBJ whole genome shotgun (WGS) entry which is preliminary data.</text>
</comment>
<organism evidence="3 4">
    <name type="scientific">Candidatus Nomurabacteria bacterium RIFCSPHIGHO2_01_FULL_38_19</name>
    <dbReference type="NCBI Taxonomy" id="1801732"/>
    <lineage>
        <taxon>Bacteria</taxon>
        <taxon>Candidatus Nomuraibacteriota</taxon>
    </lineage>
</organism>
<name>A0A1F6URL1_9BACT</name>
<dbReference type="InterPro" id="IPR051162">
    <property type="entry name" value="T4SS_component"/>
</dbReference>
<proteinExistence type="predicted"/>
<dbReference type="PANTHER" id="PTHR30121">
    <property type="entry name" value="UNCHARACTERIZED PROTEIN YJGR-RELATED"/>
    <property type="match status" value="1"/>
</dbReference>
<sequence length="624" mass="71106">MSIIDKLFKKKSTSVNNDIKASTLAVLPEQIYESASLELQDIIAPSALKIEPKSINLGEKIARTFFIISYPRFLTDNWFSPIINLDKVFDISIFIHPIDTSLILRQFQKKVAEVQSQINVRQRKGMVRDPVLDTAYQDLEGLRDNLIQAQEKMFDIGIYITIYADSDMDLFKTENEIKSILESRLIYIKPALFQQEEGFKSVIPTNTDLLNIHQKLNSEPLSSIFPFISFDLTSDNGILYGINRHNSSLVIFDRFSLENYNSVTFAKSGSGKSYATKLEILRSLMFDIDIIVIDPEREYEFLAETVGGRYFNISLSSDHHMNPFDLPIPREDETAEDVLRSNIINLVGLFRLMLGGLTPEEDSMVDRAIAETYALKDITPDSDFSNIEPPLLSDFEMVISGIDGSDSVVQRLAKYTRGSWSTFLNRPSNVDINKKFVVFSIRDMEDELKPVAMYIIMHYIWNAIRKNLKKRLMVVDEAWWMMKSEDTASFLYSIAKRGRKYYLGLATITQDAADFMKSQYGIPIVTNSSIQILLKQSPTTIDILQKTFNLTDEEKYLLLESGVGEGIFFAGLKHVAIKIVASYTEDQIITSDPSQILSNRKAKEDYETMVREGKGDFEAMGVKH</sequence>
<protein>
    <submittedName>
        <fullName evidence="3">Conjugal transfer protein TraC</fullName>
    </submittedName>
</protein>
<dbReference type="Gene3D" id="3.40.50.300">
    <property type="entry name" value="P-loop containing nucleotide triphosphate hydrolases"/>
    <property type="match status" value="1"/>
</dbReference>
<feature type="domain" description="TraG P-loop" evidence="2">
    <location>
        <begin position="257"/>
        <end position="559"/>
    </location>
</feature>
<reference evidence="3 4" key="1">
    <citation type="journal article" date="2016" name="Nat. Commun.">
        <title>Thousands of microbial genomes shed light on interconnected biogeochemical processes in an aquifer system.</title>
        <authorList>
            <person name="Anantharaman K."/>
            <person name="Brown C.T."/>
            <person name="Hug L.A."/>
            <person name="Sharon I."/>
            <person name="Castelle C.J."/>
            <person name="Probst A.J."/>
            <person name="Thomas B.C."/>
            <person name="Singh A."/>
            <person name="Wilkins M.J."/>
            <person name="Karaoz U."/>
            <person name="Brodie E.L."/>
            <person name="Williams K.H."/>
            <person name="Hubbard S.S."/>
            <person name="Banfield J.F."/>
        </authorList>
    </citation>
    <scope>NUCLEOTIDE SEQUENCE [LARGE SCALE GENOMIC DNA]</scope>
</reference>
<dbReference type="STRING" id="1801732.A2814_01525"/>
<dbReference type="AlphaFoldDB" id="A0A1F6URL1"/>
<evidence type="ECO:0000313" key="4">
    <source>
        <dbReference type="Proteomes" id="UP000177869"/>
    </source>
</evidence>
<dbReference type="InterPro" id="IPR043964">
    <property type="entry name" value="P-loop_TraG"/>
</dbReference>
<dbReference type="PANTHER" id="PTHR30121:SF6">
    <property type="entry name" value="SLR6007 PROTEIN"/>
    <property type="match status" value="1"/>
</dbReference>
<dbReference type="EMBL" id="MFTI01000020">
    <property type="protein sequence ID" value="OGI59966.1"/>
    <property type="molecule type" value="Genomic_DNA"/>
</dbReference>
<dbReference type="InterPro" id="IPR027417">
    <property type="entry name" value="P-loop_NTPase"/>
</dbReference>
<dbReference type="Pfam" id="PF19044">
    <property type="entry name" value="P-loop_TraG"/>
    <property type="match status" value="1"/>
</dbReference>
<keyword evidence="1" id="KW-0175">Coiled coil</keyword>
<accession>A0A1F6URL1</accession>
<evidence type="ECO:0000313" key="3">
    <source>
        <dbReference type="EMBL" id="OGI59966.1"/>
    </source>
</evidence>
<gene>
    <name evidence="3" type="ORF">A2814_01525</name>
</gene>
<evidence type="ECO:0000256" key="1">
    <source>
        <dbReference type="SAM" id="Coils"/>
    </source>
</evidence>
<dbReference type="NCBIfam" id="NF045971">
    <property type="entry name" value="conju_CD1110"/>
    <property type="match status" value="1"/>
</dbReference>
<evidence type="ECO:0000259" key="2">
    <source>
        <dbReference type="Pfam" id="PF19044"/>
    </source>
</evidence>
<dbReference type="Proteomes" id="UP000177869">
    <property type="component" value="Unassembled WGS sequence"/>
</dbReference>
<feature type="coiled-coil region" evidence="1">
    <location>
        <begin position="104"/>
        <end position="152"/>
    </location>
</feature>
<dbReference type="Gene3D" id="1.10.8.730">
    <property type="match status" value="1"/>
</dbReference>
<dbReference type="SUPFAM" id="SSF52540">
    <property type="entry name" value="P-loop containing nucleoside triphosphate hydrolases"/>
    <property type="match status" value="1"/>
</dbReference>